<feature type="domain" description="DUF7944" evidence="1">
    <location>
        <begin position="47"/>
        <end position="129"/>
    </location>
</feature>
<sequence length="136" mass="15022">MFMKKSLVQSLSVVLLMTMATVGYAADKKKPTENENVVEVTPNKGTTPEELAAIQVLSEICPSLIGKKDAEFAQGYERLVKDYLPNEADPVAALEKRTKDKSFRKVLKEARNDAKAAGNEQNTLVCQDVKAYQSQN</sequence>
<reference evidence="2 3" key="2">
    <citation type="submission" date="2020-09" db="EMBL/GenBank/DDBJ databases">
        <authorList>
            <person name="Chen F.-J."/>
            <person name="Lee Y.-T."/>
        </authorList>
    </citation>
    <scope>NUCLEOTIDE SEQUENCE [LARGE SCALE GENOMIC DNA]</scope>
    <source>
        <strain evidence="2 3">AS39</strain>
    </source>
</reference>
<evidence type="ECO:0000313" key="3">
    <source>
        <dbReference type="Proteomes" id="UP000516666"/>
    </source>
</evidence>
<dbReference type="EMBL" id="CP061646">
    <property type="protein sequence ID" value="QNX71377.1"/>
    <property type="molecule type" value="Genomic_DNA"/>
</dbReference>
<evidence type="ECO:0000259" key="1">
    <source>
        <dbReference type="Pfam" id="PF25642"/>
    </source>
</evidence>
<accession>A0A7H2P849</accession>
<dbReference type="InterPro" id="IPR057704">
    <property type="entry name" value="DUF7944"/>
</dbReference>
<dbReference type="Pfam" id="PF25642">
    <property type="entry name" value="DUF7944"/>
    <property type="match status" value="1"/>
</dbReference>
<dbReference type="RefSeq" id="WP_191011962.1">
    <property type="nucleotide sequence ID" value="NZ_CP061556.1"/>
</dbReference>
<gene>
    <name evidence="2" type="ORF">IC776_13015</name>
</gene>
<reference evidence="3" key="1">
    <citation type="submission" date="2020-09" db="EMBL/GenBank/DDBJ databases">
        <title>Clinical and molecular characterization of Acinetobacter seifertii in Taiwan.</title>
        <authorList>
            <person name="Li L.-H."/>
            <person name="Yang Y.-S."/>
            <person name="Sun J.-R."/>
            <person name="Huang T.-W."/>
            <person name="Huang W.-C."/>
            <person name="Wang Y.-C."/>
            <person name="Kuo T.-H."/>
            <person name="Kuo S.-C."/>
            <person name="Chen T.-L."/>
        </authorList>
    </citation>
    <scope>NUCLEOTIDE SEQUENCE [LARGE SCALE GENOMIC DNA]</scope>
    <source>
        <strain evidence="3">AS39</strain>
    </source>
</reference>
<evidence type="ECO:0000313" key="2">
    <source>
        <dbReference type="EMBL" id="QNX71377.1"/>
    </source>
</evidence>
<protein>
    <recommendedName>
        <fullName evidence="1">DUF7944 domain-containing protein</fullName>
    </recommendedName>
</protein>
<dbReference type="NCBIfam" id="NF047330">
    <property type="entry name" value="MCR_0457_fam"/>
    <property type="match status" value="1"/>
</dbReference>
<dbReference type="Proteomes" id="UP000516666">
    <property type="component" value="Chromosome"/>
</dbReference>
<organism evidence="2 3">
    <name type="scientific">Acinetobacter seifertii</name>
    <dbReference type="NCBI Taxonomy" id="1530123"/>
    <lineage>
        <taxon>Bacteria</taxon>
        <taxon>Pseudomonadati</taxon>
        <taxon>Pseudomonadota</taxon>
        <taxon>Gammaproteobacteria</taxon>
        <taxon>Moraxellales</taxon>
        <taxon>Moraxellaceae</taxon>
        <taxon>Acinetobacter</taxon>
        <taxon>Acinetobacter calcoaceticus/baumannii complex</taxon>
    </lineage>
</organism>
<proteinExistence type="predicted"/>
<name>A0A7H2P849_9GAMM</name>
<dbReference type="AlphaFoldDB" id="A0A7H2P849"/>